<dbReference type="AlphaFoldDB" id="A0ABD2B0E6"/>
<evidence type="ECO:0000313" key="3">
    <source>
        <dbReference type="Proteomes" id="UP001607302"/>
    </source>
</evidence>
<evidence type="ECO:0000313" key="2">
    <source>
        <dbReference type="EMBL" id="KAL2725680.1"/>
    </source>
</evidence>
<feature type="compositionally biased region" description="Low complexity" evidence="1">
    <location>
        <begin position="19"/>
        <end position="31"/>
    </location>
</feature>
<gene>
    <name evidence="2" type="ORF">V1478_008353</name>
</gene>
<dbReference type="Proteomes" id="UP001607302">
    <property type="component" value="Unassembled WGS sequence"/>
</dbReference>
<name>A0ABD2B0E6_VESSQ</name>
<reference evidence="2 3" key="1">
    <citation type="journal article" date="2024" name="Ann. Entomol. Soc. Am.">
        <title>Genomic analyses of the southern and eastern yellowjacket wasps (Hymenoptera: Vespidae) reveal evolutionary signatures of social life.</title>
        <authorList>
            <person name="Catto M.A."/>
            <person name="Caine P.B."/>
            <person name="Orr S.E."/>
            <person name="Hunt B.G."/>
            <person name="Goodisman M.A.D."/>
        </authorList>
    </citation>
    <scope>NUCLEOTIDE SEQUENCE [LARGE SCALE GENOMIC DNA]</scope>
    <source>
        <strain evidence="2">233</strain>
        <tissue evidence="2">Head and thorax</tissue>
    </source>
</reference>
<sequence length="131" mass="14660">MESVVGLHNMEAPTAFTRLPPTIIPPLSTSSHTEGRKKDVERPWKGGKSSREALRSSDAAKTCRPPLFMSLCELVKRIPLGNAWDMGKEEMGRVWISYEEGRAETPETSRLWLERGEGVESCSETYSLSSF</sequence>
<keyword evidence="3" id="KW-1185">Reference proteome</keyword>
<accession>A0ABD2B0E6</accession>
<dbReference type="EMBL" id="JAUDFV010000138">
    <property type="protein sequence ID" value="KAL2725680.1"/>
    <property type="molecule type" value="Genomic_DNA"/>
</dbReference>
<feature type="region of interest" description="Disordered" evidence="1">
    <location>
        <begin position="17"/>
        <end position="59"/>
    </location>
</feature>
<proteinExistence type="predicted"/>
<protein>
    <submittedName>
        <fullName evidence="2">Uncharacterized protein</fullName>
    </submittedName>
</protein>
<organism evidence="2 3">
    <name type="scientific">Vespula squamosa</name>
    <name type="common">Southern yellow jacket</name>
    <name type="synonym">Wasp</name>
    <dbReference type="NCBI Taxonomy" id="30214"/>
    <lineage>
        <taxon>Eukaryota</taxon>
        <taxon>Metazoa</taxon>
        <taxon>Ecdysozoa</taxon>
        <taxon>Arthropoda</taxon>
        <taxon>Hexapoda</taxon>
        <taxon>Insecta</taxon>
        <taxon>Pterygota</taxon>
        <taxon>Neoptera</taxon>
        <taxon>Endopterygota</taxon>
        <taxon>Hymenoptera</taxon>
        <taxon>Apocrita</taxon>
        <taxon>Aculeata</taxon>
        <taxon>Vespoidea</taxon>
        <taxon>Vespidae</taxon>
        <taxon>Vespinae</taxon>
        <taxon>Vespula</taxon>
    </lineage>
</organism>
<evidence type="ECO:0000256" key="1">
    <source>
        <dbReference type="SAM" id="MobiDB-lite"/>
    </source>
</evidence>
<feature type="compositionally biased region" description="Basic and acidic residues" evidence="1">
    <location>
        <begin position="33"/>
        <end position="55"/>
    </location>
</feature>
<comment type="caution">
    <text evidence="2">The sequence shown here is derived from an EMBL/GenBank/DDBJ whole genome shotgun (WGS) entry which is preliminary data.</text>
</comment>